<dbReference type="GO" id="GO:0006508">
    <property type="term" value="P:proteolysis"/>
    <property type="evidence" value="ECO:0007669"/>
    <property type="project" value="UniProtKB-KW"/>
</dbReference>
<keyword evidence="6 9" id="KW-0862">Zinc</keyword>
<dbReference type="EC" id="3.4.11.-" evidence="11"/>
<dbReference type="Gene3D" id="1.25.50.20">
    <property type="match status" value="1"/>
</dbReference>
<keyword evidence="7 11" id="KW-0482">Metalloprotease</keyword>
<dbReference type="PANTHER" id="PTHR11533">
    <property type="entry name" value="PROTEASE M1 ZINC METALLOPROTEASE"/>
    <property type="match status" value="1"/>
</dbReference>
<dbReference type="VEuPathDB" id="FungiDB:A9K55_004884"/>
<proteinExistence type="inferred from homology"/>
<dbReference type="GO" id="GO:0008270">
    <property type="term" value="F:zinc ion binding"/>
    <property type="evidence" value="ECO:0007669"/>
    <property type="project" value="UniProtKB-UniRule"/>
</dbReference>
<gene>
    <name evidence="15" type="ORF">A9K55_004884</name>
</gene>
<dbReference type="GO" id="GO:0070006">
    <property type="term" value="F:metalloaminopeptidase activity"/>
    <property type="evidence" value="ECO:0007669"/>
    <property type="project" value="TreeGrafter"/>
</dbReference>
<feature type="domain" description="Peptidase M1 membrane alanine aminopeptidase" evidence="12">
    <location>
        <begin position="251"/>
        <end position="468"/>
    </location>
</feature>
<keyword evidence="2 11" id="KW-0031">Aminopeptidase</keyword>
<dbReference type="VEuPathDB" id="FungiDB:CCM_01450"/>
<dbReference type="InterPro" id="IPR027268">
    <property type="entry name" value="Peptidase_M4/M1_CTD_sf"/>
</dbReference>
<feature type="domain" description="Aminopeptidase N-like N-terminal" evidence="14">
    <location>
        <begin position="12"/>
        <end position="211"/>
    </location>
</feature>
<feature type="active site" description="Proton acceptor" evidence="8">
    <location>
        <position position="324"/>
    </location>
</feature>
<accession>A0A2H4SPK0</accession>
<evidence type="ECO:0000256" key="5">
    <source>
        <dbReference type="ARBA" id="ARBA00022801"/>
    </source>
</evidence>
<dbReference type="Pfam" id="PF17900">
    <property type="entry name" value="Peptidase_M1_N"/>
    <property type="match status" value="1"/>
</dbReference>
<dbReference type="InterPro" id="IPR050344">
    <property type="entry name" value="Peptidase_M1_aminopeptidases"/>
</dbReference>
<dbReference type="Pfam" id="PF01433">
    <property type="entry name" value="Peptidase_M1"/>
    <property type="match status" value="1"/>
</dbReference>
<keyword evidence="3 11" id="KW-0645">Protease</keyword>
<dbReference type="InterPro" id="IPR014782">
    <property type="entry name" value="Peptidase_M1_dom"/>
</dbReference>
<evidence type="ECO:0000256" key="6">
    <source>
        <dbReference type="ARBA" id="ARBA00022833"/>
    </source>
</evidence>
<dbReference type="GO" id="GO:0005737">
    <property type="term" value="C:cytoplasm"/>
    <property type="evidence" value="ECO:0007669"/>
    <property type="project" value="TreeGrafter"/>
</dbReference>
<feature type="binding site" evidence="9">
    <location>
        <position position="346"/>
    </location>
    <ligand>
        <name>Zn(2+)</name>
        <dbReference type="ChEBI" id="CHEBI:29105"/>
        <note>catalytic</note>
    </ligand>
</feature>
<dbReference type="SUPFAM" id="SSF63737">
    <property type="entry name" value="Leukotriene A4 hydrolase N-terminal domain"/>
    <property type="match status" value="1"/>
</dbReference>
<feature type="domain" description="ERAP1-like C-terminal" evidence="13">
    <location>
        <begin position="544"/>
        <end position="863"/>
    </location>
</feature>
<evidence type="ECO:0000256" key="8">
    <source>
        <dbReference type="PIRSR" id="PIRSR634016-1"/>
    </source>
</evidence>
<evidence type="ECO:0000256" key="7">
    <source>
        <dbReference type="ARBA" id="ARBA00023049"/>
    </source>
</evidence>
<dbReference type="FunFam" id="1.10.390.10:FF:000001">
    <property type="entry name" value="Aminopeptidase"/>
    <property type="match status" value="1"/>
</dbReference>
<dbReference type="Proteomes" id="UP000323067">
    <property type="component" value="Chromosome v"/>
</dbReference>
<feature type="binding site" evidence="9">
    <location>
        <position position="327"/>
    </location>
    <ligand>
        <name>Zn(2+)</name>
        <dbReference type="ChEBI" id="CHEBI:29105"/>
        <note>catalytic</note>
    </ligand>
</feature>
<comment type="cofactor">
    <cofactor evidence="9 11">
        <name>Zn(2+)</name>
        <dbReference type="ChEBI" id="CHEBI:29105"/>
    </cofactor>
    <text evidence="9 11">Binds 1 zinc ion per subunit.</text>
</comment>
<sequence length="891" mass="98901">MADRITLARNYKPSHYSLSLRDLDFRAWTFKGIVNIDLEITQRTTSIVLNAEELKITSAELHGGNGDAPQVIPSSGCSYDSRATTVAITFEEELEVAKAYQLVINYEGSINAQSTGFYRAQYKALSEPPASVARSENGSPYMVCTQFQPVGARRAFPCFDEPNSKATFSLDVELPADQTAISNTPVATTERTAEGRQRVRFETTPVMSTYLLAWAIGDFKYVETCTAQEYRGSKIPVRFYATAGLQEQGRFAMQEAANAVDFFSATFGIEYPLAKMDLLAIPEFSFGAMENWGLITGKANLLIFDEKVSAPAKKELIASIIAHEVAHQWFGNLVTMDWWDELWLNEGFATWAGHHAVDRLHPDWHAWDKFMGEGMEGALIRDAQRSSHPILVAVPDARLVHEVFDQISYQKSCAVLNMLARHMGVDAFLAGVSAYLRRNMHRNATAEDLWRCLSEVAGDDIVANIKPWIEKTGHPVLTVTRQSGQVILRQSRFLAVDDMTPEEDETVWWIPLGFRNLSDKDNAPSMPSALSEKEACVTIPADQLYLLNSSGTGFYRVEYPPDHLTRLGQELDGLNVAEKLTILNSASALAFSGAGSTVSLLGFMQAFAEETNPHVWLRMMRDFARLRYRFDNDADIVPGIKALTRAVIGKMVQDLGWEQAEGESHLRSDLRRTILDTGFHCESPEILEAAQQKNMLYMADPEKLTIDPSLRYLVWGAAAQASPEDAVPALLDEWRASTSTEARGRLVRAMSMVQDPAVLRALVLPFCYGTTPADRVLAPTAMRPLVTALALQWPARRVQWAYVQENWDAVVAKMGTPEGVGRVLGACLAGCNEAAEADDMEAFFADKDTSGYGRTLAKAKDSIVNASRFRTRERASLAAWLRANGYMASQK</sequence>
<evidence type="ECO:0000256" key="1">
    <source>
        <dbReference type="ARBA" id="ARBA00010136"/>
    </source>
</evidence>
<dbReference type="SUPFAM" id="SSF55486">
    <property type="entry name" value="Metalloproteases ('zincins'), catalytic domain"/>
    <property type="match status" value="1"/>
</dbReference>
<dbReference type="InterPro" id="IPR042097">
    <property type="entry name" value="Aminopeptidase_N-like_N_sf"/>
</dbReference>
<dbReference type="InterPro" id="IPR024571">
    <property type="entry name" value="ERAP1-like_C_dom"/>
</dbReference>
<dbReference type="Gene3D" id="2.60.40.1910">
    <property type="match status" value="1"/>
</dbReference>
<evidence type="ECO:0000259" key="14">
    <source>
        <dbReference type="Pfam" id="PF17900"/>
    </source>
</evidence>
<evidence type="ECO:0000313" key="15">
    <source>
        <dbReference type="EMBL" id="ATY65036.1"/>
    </source>
</evidence>
<evidence type="ECO:0000256" key="3">
    <source>
        <dbReference type="ARBA" id="ARBA00022670"/>
    </source>
</evidence>
<dbReference type="PRINTS" id="PR00756">
    <property type="entry name" value="ALADIPTASE"/>
</dbReference>
<organism evidence="15 16">
    <name type="scientific">Cordyceps militaris</name>
    <name type="common">Caterpillar fungus</name>
    <name type="synonym">Clavaria militaris</name>
    <dbReference type="NCBI Taxonomy" id="73501"/>
    <lineage>
        <taxon>Eukaryota</taxon>
        <taxon>Fungi</taxon>
        <taxon>Dikarya</taxon>
        <taxon>Ascomycota</taxon>
        <taxon>Pezizomycotina</taxon>
        <taxon>Sordariomycetes</taxon>
        <taxon>Hypocreomycetidae</taxon>
        <taxon>Hypocreales</taxon>
        <taxon>Cordycipitaceae</taxon>
        <taxon>Cordyceps</taxon>
    </lineage>
</organism>
<dbReference type="Gene3D" id="2.60.40.1730">
    <property type="entry name" value="tricorn interacting facor f3 domain"/>
    <property type="match status" value="1"/>
</dbReference>
<dbReference type="GO" id="GO:0016020">
    <property type="term" value="C:membrane"/>
    <property type="evidence" value="ECO:0007669"/>
    <property type="project" value="TreeGrafter"/>
</dbReference>
<evidence type="ECO:0000256" key="2">
    <source>
        <dbReference type="ARBA" id="ARBA00022438"/>
    </source>
</evidence>
<dbReference type="OrthoDB" id="10031169at2759"/>
<dbReference type="InterPro" id="IPR034016">
    <property type="entry name" value="M1_APN-typ"/>
</dbReference>
<keyword evidence="5 11" id="KW-0378">Hydrolase</keyword>
<evidence type="ECO:0000256" key="10">
    <source>
        <dbReference type="PIRSR" id="PIRSR634016-4"/>
    </source>
</evidence>
<feature type="site" description="Transition state stabilizer" evidence="10">
    <location>
        <position position="409"/>
    </location>
</feature>
<evidence type="ECO:0000313" key="16">
    <source>
        <dbReference type="Proteomes" id="UP000323067"/>
    </source>
</evidence>
<evidence type="ECO:0000259" key="12">
    <source>
        <dbReference type="Pfam" id="PF01433"/>
    </source>
</evidence>
<evidence type="ECO:0000256" key="9">
    <source>
        <dbReference type="PIRSR" id="PIRSR634016-3"/>
    </source>
</evidence>
<evidence type="ECO:0000259" key="13">
    <source>
        <dbReference type="Pfam" id="PF11838"/>
    </source>
</evidence>
<name>A0A2H4SPK0_CORMI</name>
<dbReference type="GO" id="GO:0043171">
    <property type="term" value="P:peptide catabolic process"/>
    <property type="evidence" value="ECO:0007669"/>
    <property type="project" value="TreeGrafter"/>
</dbReference>
<dbReference type="AlphaFoldDB" id="A0A2H4SPK0"/>
<feature type="binding site" evidence="9">
    <location>
        <position position="323"/>
    </location>
    <ligand>
        <name>Zn(2+)</name>
        <dbReference type="ChEBI" id="CHEBI:29105"/>
        <note>catalytic</note>
    </ligand>
</feature>
<reference evidence="15 16" key="1">
    <citation type="journal article" date="2017" name="BMC Genomics">
        <title>Chromosome level assembly and secondary metabolite potential of the parasitic fungus Cordyceps militaris.</title>
        <authorList>
            <person name="Kramer G.J."/>
            <person name="Nodwell J.R."/>
        </authorList>
    </citation>
    <scope>NUCLEOTIDE SEQUENCE [LARGE SCALE GENOMIC DNA]</scope>
    <source>
        <strain evidence="15 16">ATCC 34164</strain>
    </source>
</reference>
<protein>
    <recommendedName>
        <fullName evidence="11">Aminopeptidase</fullName>
        <ecNumber evidence="11">3.4.11.-</ecNumber>
    </recommendedName>
</protein>
<comment type="similarity">
    <text evidence="1 11">Belongs to the peptidase M1 family.</text>
</comment>
<dbReference type="InterPro" id="IPR001930">
    <property type="entry name" value="Peptidase_M1"/>
</dbReference>
<dbReference type="PANTHER" id="PTHR11533:SF171">
    <property type="entry name" value="AMINOPEPTIDASE"/>
    <property type="match status" value="1"/>
</dbReference>
<evidence type="ECO:0000256" key="4">
    <source>
        <dbReference type="ARBA" id="ARBA00022723"/>
    </source>
</evidence>
<evidence type="ECO:0000256" key="11">
    <source>
        <dbReference type="RuleBase" id="RU364040"/>
    </source>
</evidence>
<dbReference type="Pfam" id="PF11838">
    <property type="entry name" value="ERAP1_C"/>
    <property type="match status" value="1"/>
</dbReference>
<keyword evidence="4 9" id="KW-0479">Metal-binding</keyword>
<dbReference type="EMBL" id="CP023325">
    <property type="protein sequence ID" value="ATY65036.1"/>
    <property type="molecule type" value="Genomic_DNA"/>
</dbReference>
<dbReference type="Gene3D" id="1.10.390.10">
    <property type="entry name" value="Neutral Protease Domain 2"/>
    <property type="match status" value="1"/>
</dbReference>
<dbReference type="CDD" id="cd09601">
    <property type="entry name" value="M1_APN-Q_like"/>
    <property type="match status" value="1"/>
</dbReference>
<dbReference type="GO" id="GO:0042277">
    <property type="term" value="F:peptide binding"/>
    <property type="evidence" value="ECO:0007669"/>
    <property type="project" value="TreeGrafter"/>
</dbReference>
<dbReference type="InterPro" id="IPR045357">
    <property type="entry name" value="Aminopeptidase_N-like_N"/>
</dbReference>
<dbReference type="FunFam" id="2.60.40.1730:FF:000002">
    <property type="entry name" value="Aminopeptidase"/>
    <property type="match status" value="1"/>
</dbReference>